<protein>
    <recommendedName>
        <fullName evidence="5">RNA-binding protein</fullName>
    </recommendedName>
</protein>
<dbReference type="OrthoDB" id="1683515at2"/>
<dbReference type="EMBL" id="QFFZ01000012">
    <property type="protein sequence ID" value="TEB11716.1"/>
    <property type="molecule type" value="Genomic_DNA"/>
</dbReference>
<gene>
    <name evidence="3" type="ORF">Pmgp_01512</name>
</gene>
<dbReference type="Proteomes" id="UP000297597">
    <property type="component" value="Unassembled WGS sequence"/>
</dbReference>
<proteinExistence type="predicted"/>
<reference evidence="3 4" key="1">
    <citation type="journal article" date="2018" name="Environ. Microbiol.">
        <title>Novel energy conservation strategies and behaviour of Pelotomaculum schinkii driving syntrophic propionate catabolism.</title>
        <authorList>
            <person name="Hidalgo-Ahumada C.A.P."/>
            <person name="Nobu M.K."/>
            <person name="Narihiro T."/>
            <person name="Tamaki H."/>
            <person name="Liu W.T."/>
            <person name="Kamagata Y."/>
            <person name="Stams A.J.M."/>
            <person name="Imachi H."/>
            <person name="Sousa D.Z."/>
        </authorList>
    </citation>
    <scope>NUCLEOTIDE SEQUENCE [LARGE SCALE GENOMIC DNA]</scope>
    <source>
        <strain evidence="3 4">MGP</strain>
    </source>
</reference>
<dbReference type="RefSeq" id="WP_134213388.1">
    <property type="nucleotide sequence ID" value="NZ_QFFZ01000012.1"/>
</dbReference>
<dbReference type="InterPro" id="IPR041985">
    <property type="entry name" value="Ribosomal_eL14_KOW"/>
</dbReference>
<dbReference type="AlphaFoldDB" id="A0A4Y7RSI1"/>
<comment type="caution">
    <text evidence="3">The sequence shown here is derived from an EMBL/GenBank/DDBJ whole genome shotgun (WGS) entry which is preliminary data.</text>
</comment>
<evidence type="ECO:0000313" key="4">
    <source>
        <dbReference type="Proteomes" id="UP000297597"/>
    </source>
</evidence>
<evidence type="ECO:0008006" key="5">
    <source>
        <dbReference type="Google" id="ProtNLM"/>
    </source>
</evidence>
<keyword evidence="1" id="KW-0689">Ribosomal protein</keyword>
<organism evidence="3 4">
    <name type="scientific">Pelotomaculum propionicicum</name>
    <dbReference type="NCBI Taxonomy" id="258475"/>
    <lineage>
        <taxon>Bacteria</taxon>
        <taxon>Bacillati</taxon>
        <taxon>Bacillota</taxon>
        <taxon>Clostridia</taxon>
        <taxon>Eubacteriales</taxon>
        <taxon>Desulfotomaculaceae</taxon>
        <taxon>Pelotomaculum</taxon>
    </lineage>
</organism>
<dbReference type="InterPro" id="IPR008991">
    <property type="entry name" value="Translation_prot_SH3-like_sf"/>
</dbReference>
<keyword evidence="2" id="KW-0687">Ribonucleoprotein</keyword>
<evidence type="ECO:0000256" key="1">
    <source>
        <dbReference type="ARBA" id="ARBA00022980"/>
    </source>
</evidence>
<evidence type="ECO:0000256" key="2">
    <source>
        <dbReference type="ARBA" id="ARBA00023274"/>
    </source>
</evidence>
<dbReference type="SUPFAM" id="SSF50104">
    <property type="entry name" value="Translation proteins SH3-like domain"/>
    <property type="match status" value="1"/>
</dbReference>
<accession>A0A4Y7RSI1</accession>
<sequence length="95" mass="10745">MSENTVRIGQLVSSIQGRDSGRFYLITGIENETMVYVADGEGRKVENPKRKNCKHLIHYDVVAGYILEKVQIGKKVTNTDVRKELKNLVSQLPNL</sequence>
<keyword evidence="4" id="KW-1185">Reference proteome</keyword>
<dbReference type="GO" id="GO:0005840">
    <property type="term" value="C:ribosome"/>
    <property type="evidence" value="ECO:0007669"/>
    <property type="project" value="UniProtKB-KW"/>
</dbReference>
<dbReference type="GO" id="GO:1990904">
    <property type="term" value="C:ribonucleoprotein complex"/>
    <property type="evidence" value="ECO:0007669"/>
    <property type="project" value="UniProtKB-KW"/>
</dbReference>
<evidence type="ECO:0000313" key="3">
    <source>
        <dbReference type="EMBL" id="TEB11716.1"/>
    </source>
</evidence>
<name>A0A4Y7RSI1_9FIRM</name>
<dbReference type="CDD" id="cd06088">
    <property type="entry name" value="KOW_RPL14"/>
    <property type="match status" value="1"/>
</dbReference>